<keyword evidence="4 8" id="KW-0812">Transmembrane</keyword>
<gene>
    <name evidence="12" type="ORF">DLAC_00885</name>
</gene>
<keyword evidence="13" id="KW-1185">Reference proteome</keyword>
<sequence>MKKKFYFFFLIGFISFVMVVHSKQQLSEQKIIDEFQNEIPTITPTDEFIRKYQQQQQQHGHTPVQFNLGIELLAGTLAGVTSCILFYPLECIEAKLQVLSGNKTQSSSIDKKKLFQPKTPIETARYIWRQEGIKGFYSGLTPTVLGSAVNWGIYFSIYRFANHWWSSTSDPQSPKWIGHSFSAIAAGLITTAIVNPFWVLKIRLATTPHKYPRGMGQCIQSILQNEGIGGLWKGVGISFLGVSEGLVQFVTYEYLLNRMRLQNATTDLQMSEYLYAGAMARLVAGLTTYPYLLIRSALQADASPYRSMNHAIKSIYKNEGIAGFYKGIAPNLLRSIPPAAFMLYIVEFFRSTLLNFI</sequence>
<dbReference type="GO" id="GO:0006862">
    <property type="term" value="P:nucleotide transport"/>
    <property type="evidence" value="ECO:0007669"/>
    <property type="project" value="InterPro"/>
</dbReference>
<dbReference type="SUPFAM" id="SSF103506">
    <property type="entry name" value="Mitochondrial carrier"/>
    <property type="match status" value="1"/>
</dbReference>
<dbReference type="OrthoDB" id="428293at2759"/>
<comment type="similarity">
    <text evidence="2 9">Belongs to the mitochondrial carrier (TC 2.A.29) family.</text>
</comment>
<feature type="signal peptide" evidence="11">
    <location>
        <begin position="1"/>
        <end position="22"/>
    </location>
</feature>
<feature type="repeat" description="Solcar" evidence="8">
    <location>
        <begin position="268"/>
        <end position="352"/>
    </location>
</feature>
<evidence type="ECO:0000256" key="1">
    <source>
        <dbReference type="ARBA" id="ARBA00004141"/>
    </source>
</evidence>
<evidence type="ECO:0000256" key="11">
    <source>
        <dbReference type="SAM" id="SignalP"/>
    </source>
</evidence>
<dbReference type="GO" id="GO:0016020">
    <property type="term" value="C:membrane"/>
    <property type="evidence" value="ECO:0007669"/>
    <property type="project" value="UniProtKB-SubCell"/>
</dbReference>
<dbReference type="Gene3D" id="1.50.40.10">
    <property type="entry name" value="Mitochondrial carrier domain"/>
    <property type="match status" value="2"/>
</dbReference>
<dbReference type="GO" id="GO:0055085">
    <property type="term" value="P:transmembrane transport"/>
    <property type="evidence" value="ECO:0007669"/>
    <property type="project" value="InterPro"/>
</dbReference>
<keyword evidence="3 9" id="KW-0813">Transport</keyword>
<evidence type="ECO:0000256" key="4">
    <source>
        <dbReference type="ARBA" id="ARBA00022692"/>
    </source>
</evidence>
<evidence type="ECO:0000256" key="5">
    <source>
        <dbReference type="ARBA" id="ARBA00022737"/>
    </source>
</evidence>
<evidence type="ECO:0000256" key="10">
    <source>
        <dbReference type="SAM" id="Phobius"/>
    </source>
</evidence>
<evidence type="ECO:0000256" key="9">
    <source>
        <dbReference type="RuleBase" id="RU000488"/>
    </source>
</evidence>
<keyword evidence="5" id="KW-0677">Repeat</keyword>
<proteinExistence type="inferred from homology"/>
<evidence type="ECO:0000256" key="8">
    <source>
        <dbReference type="PROSITE-ProRule" id="PRU00282"/>
    </source>
</evidence>
<dbReference type="InterPro" id="IPR018108">
    <property type="entry name" value="MCP_transmembrane"/>
</dbReference>
<evidence type="ECO:0000256" key="7">
    <source>
        <dbReference type="ARBA" id="ARBA00023136"/>
    </source>
</evidence>
<keyword evidence="11" id="KW-0732">Signal</keyword>
<dbReference type="Pfam" id="PF00153">
    <property type="entry name" value="Mito_carr"/>
    <property type="match status" value="3"/>
</dbReference>
<feature type="chain" id="PRO_5007593717" evidence="11">
    <location>
        <begin position="23"/>
        <end position="357"/>
    </location>
</feature>
<evidence type="ECO:0000313" key="12">
    <source>
        <dbReference type="EMBL" id="KYR02084.1"/>
    </source>
</evidence>
<name>A0A152A7B5_TIELA</name>
<reference evidence="12 13" key="1">
    <citation type="submission" date="2015-12" db="EMBL/GenBank/DDBJ databases">
        <title>Dictyostelia acquired genes for synthesis and detection of signals that induce cell-type specialization by lateral gene transfer from prokaryotes.</title>
        <authorList>
            <person name="Gloeckner G."/>
            <person name="Schaap P."/>
        </authorList>
    </citation>
    <scope>NUCLEOTIDE SEQUENCE [LARGE SCALE GENOMIC DNA]</scope>
    <source>
        <strain evidence="12 13">TK</strain>
    </source>
</reference>
<evidence type="ECO:0000256" key="2">
    <source>
        <dbReference type="ARBA" id="ARBA00006375"/>
    </source>
</evidence>
<evidence type="ECO:0000256" key="6">
    <source>
        <dbReference type="ARBA" id="ARBA00022989"/>
    </source>
</evidence>
<dbReference type="PROSITE" id="PS50920">
    <property type="entry name" value="SOLCAR"/>
    <property type="match status" value="3"/>
</dbReference>
<feature type="transmembrane region" description="Helical" evidence="10">
    <location>
        <begin position="135"/>
        <end position="157"/>
    </location>
</feature>
<protein>
    <submittedName>
        <fullName evidence="12">Mitochondrial substrate carrier family protein</fullName>
    </submittedName>
</protein>
<feature type="repeat" description="Solcar" evidence="8">
    <location>
        <begin position="174"/>
        <end position="258"/>
    </location>
</feature>
<feature type="transmembrane region" description="Helical" evidence="10">
    <location>
        <begin position="177"/>
        <end position="200"/>
    </location>
</feature>
<keyword evidence="6 10" id="KW-1133">Transmembrane helix</keyword>
<dbReference type="AlphaFoldDB" id="A0A152A7B5"/>
<dbReference type="Proteomes" id="UP000076078">
    <property type="component" value="Unassembled WGS sequence"/>
</dbReference>
<organism evidence="12 13">
    <name type="scientific">Tieghemostelium lacteum</name>
    <name type="common">Slime mold</name>
    <name type="synonym">Dictyostelium lacteum</name>
    <dbReference type="NCBI Taxonomy" id="361077"/>
    <lineage>
        <taxon>Eukaryota</taxon>
        <taxon>Amoebozoa</taxon>
        <taxon>Evosea</taxon>
        <taxon>Eumycetozoa</taxon>
        <taxon>Dictyostelia</taxon>
        <taxon>Dictyosteliales</taxon>
        <taxon>Raperosteliaceae</taxon>
        <taxon>Tieghemostelium</taxon>
    </lineage>
</organism>
<comment type="caution">
    <text evidence="12">The sequence shown here is derived from an EMBL/GenBank/DDBJ whole genome shotgun (WGS) entry which is preliminary data.</text>
</comment>
<comment type="subcellular location">
    <subcellularLocation>
        <location evidence="1">Membrane</location>
        <topology evidence="1">Multi-pass membrane protein</topology>
    </subcellularLocation>
</comment>
<dbReference type="InterPro" id="IPR023395">
    <property type="entry name" value="MCP_dom_sf"/>
</dbReference>
<feature type="transmembrane region" description="Helical" evidence="10">
    <location>
        <begin position="68"/>
        <end position="87"/>
    </location>
</feature>
<feature type="repeat" description="Solcar" evidence="8">
    <location>
        <begin position="66"/>
        <end position="164"/>
    </location>
</feature>
<keyword evidence="7 8" id="KW-0472">Membrane</keyword>
<dbReference type="STRING" id="361077.A0A152A7B5"/>
<dbReference type="InterPro" id="IPR044712">
    <property type="entry name" value="SLC25A32-like"/>
</dbReference>
<dbReference type="OMA" id="IVNPFWV"/>
<dbReference type="PANTHER" id="PTHR45683">
    <property type="entry name" value="MITOCHONDRIAL NICOTINAMIDE ADENINE DINUCLEOTIDE TRANSPORTER 1-RELATED-RELATED"/>
    <property type="match status" value="1"/>
</dbReference>
<accession>A0A152A7B5</accession>
<dbReference type="InParanoid" id="A0A152A7B5"/>
<evidence type="ECO:0000313" key="13">
    <source>
        <dbReference type="Proteomes" id="UP000076078"/>
    </source>
</evidence>
<dbReference type="EMBL" id="LODT01000004">
    <property type="protein sequence ID" value="KYR02084.1"/>
    <property type="molecule type" value="Genomic_DNA"/>
</dbReference>
<evidence type="ECO:0000256" key="3">
    <source>
        <dbReference type="ARBA" id="ARBA00022448"/>
    </source>
</evidence>